<feature type="transmembrane region" description="Helical" evidence="7">
    <location>
        <begin position="151"/>
        <end position="174"/>
    </location>
</feature>
<dbReference type="InterPro" id="IPR032818">
    <property type="entry name" value="DedA-like"/>
</dbReference>
<name>A0A318QBP7_9PROT</name>
<evidence type="ECO:0000259" key="9">
    <source>
        <dbReference type="Pfam" id="PF09335"/>
    </source>
</evidence>
<evidence type="ECO:0000313" key="10">
    <source>
        <dbReference type="EMBL" id="PYD76365.1"/>
    </source>
</evidence>
<dbReference type="AlphaFoldDB" id="A0A318QBP7"/>
<accession>A0A318QBP7</accession>
<comment type="subcellular location">
    <subcellularLocation>
        <location evidence="1 7">Cell membrane</location>
        <topology evidence="1 7">Multi-pass membrane protein</topology>
    </subcellularLocation>
</comment>
<organism evidence="10 11">
    <name type="scientific">Novacetimonas pomaceti</name>
    <dbReference type="NCBI Taxonomy" id="2021998"/>
    <lineage>
        <taxon>Bacteria</taxon>
        <taxon>Pseudomonadati</taxon>
        <taxon>Pseudomonadota</taxon>
        <taxon>Alphaproteobacteria</taxon>
        <taxon>Acetobacterales</taxon>
        <taxon>Acetobacteraceae</taxon>
        <taxon>Novacetimonas</taxon>
    </lineage>
</organism>
<evidence type="ECO:0000313" key="11">
    <source>
        <dbReference type="Proteomes" id="UP000247609"/>
    </source>
</evidence>
<protein>
    <recommendedName>
        <fullName evidence="9">VTT domain-containing protein</fullName>
    </recommendedName>
</protein>
<comment type="similarity">
    <text evidence="2 7">Belongs to the DedA family.</text>
</comment>
<dbReference type="PANTHER" id="PTHR30353:SF15">
    <property type="entry name" value="INNER MEMBRANE PROTEIN YABI"/>
    <property type="match status" value="1"/>
</dbReference>
<dbReference type="InterPro" id="IPR032816">
    <property type="entry name" value="VTT_dom"/>
</dbReference>
<dbReference type="Pfam" id="PF09335">
    <property type="entry name" value="VTT_dom"/>
    <property type="match status" value="1"/>
</dbReference>
<keyword evidence="4 7" id="KW-0812">Transmembrane</keyword>
<keyword evidence="6 7" id="KW-0472">Membrane</keyword>
<comment type="caution">
    <text evidence="10">The sequence shown here is derived from an EMBL/GenBank/DDBJ whole genome shotgun (WGS) entry which is preliminary data.</text>
</comment>
<evidence type="ECO:0000256" key="8">
    <source>
        <dbReference type="SAM" id="Coils"/>
    </source>
</evidence>
<dbReference type="PANTHER" id="PTHR30353">
    <property type="entry name" value="INNER MEMBRANE PROTEIN DEDA-RELATED"/>
    <property type="match status" value="1"/>
</dbReference>
<sequence length="203" mass="22058">MIGVIVMLESMGVPLPAETLLISAAIYCASTHHMNIRWVATAGVLGAIMGDNFGYLIGRIFGFPLLERHGAKLGLTPKRLTLGRFLFKRHGGTIVLFGRFVAILRVFIALLAGANHMPWHLFLIFNALGGMLWAGGYSYGAYYLGHKVMQISGPVGVTFGILGAVGLVVSILFLRHNEQRLTEEAEAAMEKDMQKAEKRGASS</sequence>
<dbReference type="EMBL" id="NOXG01000003">
    <property type="protein sequence ID" value="PYD76365.1"/>
    <property type="molecule type" value="Genomic_DNA"/>
</dbReference>
<keyword evidence="5 7" id="KW-1133">Transmembrane helix</keyword>
<feature type="domain" description="VTT" evidence="9">
    <location>
        <begin position="16"/>
        <end position="140"/>
    </location>
</feature>
<feature type="transmembrane region" description="Helical" evidence="7">
    <location>
        <begin position="94"/>
        <end position="113"/>
    </location>
</feature>
<evidence type="ECO:0000256" key="4">
    <source>
        <dbReference type="ARBA" id="ARBA00022692"/>
    </source>
</evidence>
<evidence type="ECO:0000256" key="1">
    <source>
        <dbReference type="ARBA" id="ARBA00004651"/>
    </source>
</evidence>
<evidence type="ECO:0000256" key="5">
    <source>
        <dbReference type="ARBA" id="ARBA00022989"/>
    </source>
</evidence>
<keyword evidence="8" id="KW-0175">Coiled coil</keyword>
<keyword evidence="3 7" id="KW-1003">Cell membrane</keyword>
<reference evidence="10 11" key="1">
    <citation type="submission" date="2017-07" db="EMBL/GenBank/DDBJ databases">
        <title>A draft genome sequence of Komagataeibacter sp. T5K1.</title>
        <authorList>
            <person name="Skraban J."/>
            <person name="Cleenwerck I."/>
            <person name="Vandamme P."/>
            <person name="Trcek J."/>
        </authorList>
    </citation>
    <scope>NUCLEOTIDE SEQUENCE [LARGE SCALE GENOMIC DNA]</scope>
    <source>
        <strain evidence="10 11">T5K1</strain>
    </source>
</reference>
<feature type="transmembrane region" description="Helical" evidence="7">
    <location>
        <begin position="119"/>
        <end position="139"/>
    </location>
</feature>
<evidence type="ECO:0000256" key="3">
    <source>
        <dbReference type="ARBA" id="ARBA00022475"/>
    </source>
</evidence>
<dbReference type="Proteomes" id="UP000247609">
    <property type="component" value="Unassembled WGS sequence"/>
</dbReference>
<comment type="caution">
    <text evidence="7">Lacks conserved residue(s) required for the propagation of feature annotation.</text>
</comment>
<evidence type="ECO:0000256" key="2">
    <source>
        <dbReference type="ARBA" id="ARBA00010792"/>
    </source>
</evidence>
<gene>
    <name evidence="10" type="ORF">CFR71_05930</name>
</gene>
<evidence type="ECO:0000256" key="6">
    <source>
        <dbReference type="ARBA" id="ARBA00023136"/>
    </source>
</evidence>
<evidence type="ECO:0000256" key="7">
    <source>
        <dbReference type="RuleBase" id="RU367016"/>
    </source>
</evidence>
<proteinExistence type="inferred from homology"/>
<feature type="coiled-coil region" evidence="8">
    <location>
        <begin position="171"/>
        <end position="199"/>
    </location>
</feature>
<dbReference type="GO" id="GO:0005886">
    <property type="term" value="C:plasma membrane"/>
    <property type="evidence" value="ECO:0007669"/>
    <property type="project" value="UniProtKB-SubCell"/>
</dbReference>